<dbReference type="Ensembl" id="ENSDLAT00005078038.1">
    <property type="protein sequence ID" value="ENSDLAP00005070466.1"/>
    <property type="gene ID" value="ENSDLAG00005029268.1"/>
</dbReference>
<dbReference type="Pfam" id="PF00777">
    <property type="entry name" value="Glyco_transf_29"/>
    <property type="match status" value="2"/>
</dbReference>
<keyword evidence="18" id="KW-1185">Reference proteome</keyword>
<reference evidence="17" key="1">
    <citation type="submission" date="2025-08" db="UniProtKB">
        <authorList>
            <consortium name="Ensembl"/>
        </authorList>
    </citation>
    <scope>IDENTIFICATION</scope>
</reference>
<accession>A0A8P4KCH1</accession>
<dbReference type="EC" id="2.4.3.3" evidence="14"/>
<comment type="similarity">
    <text evidence="3">Belongs to the glycosyltransferase 29 family.</text>
</comment>
<comment type="pathway">
    <text evidence="2">Protein modification; protein glycosylation.</text>
</comment>
<comment type="catalytic activity">
    <reaction evidence="13">
        <text>a beta-D-galactosyl-(1-&gt;3)-N-acetyl-alpha-D-galactosaminyl derivative + CMP-N-acetyl-beta-neuraminate = a beta-D-galactosyl-(1-&gt;3)-[N-acetyl-alpha-neuraminyl-(2-&gt;6)]-N-acetyl-alpha-D-galactosaminyl derivative + CMP + H(+)</text>
        <dbReference type="Rhea" id="RHEA:11136"/>
        <dbReference type="ChEBI" id="CHEBI:15378"/>
        <dbReference type="ChEBI" id="CHEBI:57812"/>
        <dbReference type="ChEBI" id="CHEBI:60377"/>
        <dbReference type="ChEBI" id="CHEBI:133470"/>
        <dbReference type="ChEBI" id="CHEBI:140764"/>
        <dbReference type="EC" id="2.4.3.3"/>
    </reaction>
    <physiologicalReaction direction="left-to-right" evidence="13">
        <dbReference type="Rhea" id="RHEA:11137"/>
    </physiologicalReaction>
</comment>
<dbReference type="InterPro" id="IPR038578">
    <property type="entry name" value="GT29-like_sf"/>
</dbReference>
<keyword evidence="8" id="KW-1133">Transmembrane helix</keyword>
<keyword evidence="10" id="KW-0472">Membrane</keyword>
<keyword evidence="5" id="KW-0808">Transferase</keyword>
<evidence type="ECO:0000256" key="14">
    <source>
        <dbReference type="ARBA" id="ARBA00039109"/>
    </source>
</evidence>
<dbReference type="InterPro" id="IPR001675">
    <property type="entry name" value="Glyco_trans_29"/>
</dbReference>
<evidence type="ECO:0000256" key="2">
    <source>
        <dbReference type="ARBA" id="ARBA00004922"/>
    </source>
</evidence>
<evidence type="ECO:0000256" key="7">
    <source>
        <dbReference type="ARBA" id="ARBA00022968"/>
    </source>
</evidence>
<evidence type="ECO:0000256" key="9">
    <source>
        <dbReference type="ARBA" id="ARBA00023034"/>
    </source>
</evidence>
<dbReference type="GeneTree" id="ENSGT00940000159930"/>
<evidence type="ECO:0000256" key="6">
    <source>
        <dbReference type="ARBA" id="ARBA00022692"/>
    </source>
</evidence>
<dbReference type="GO" id="GO:0001665">
    <property type="term" value="F:alpha-N-acetylgalactosaminide alpha-2,6-sialyltransferase activity"/>
    <property type="evidence" value="ECO:0007669"/>
    <property type="project" value="UniProtKB-EC"/>
</dbReference>
<evidence type="ECO:0000256" key="11">
    <source>
        <dbReference type="ARBA" id="ARBA00023157"/>
    </source>
</evidence>
<dbReference type="AlphaFoldDB" id="A0A8P4KCH1"/>
<evidence type="ECO:0000256" key="3">
    <source>
        <dbReference type="ARBA" id="ARBA00006003"/>
    </source>
</evidence>
<evidence type="ECO:0000256" key="5">
    <source>
        <dbReference type="ARBA" id="ARBA00022679"/>
    </source>
</evidence>
<proteinExistence type="inferred from homology"/>
<dbReference type="GO" id="GO:0009312">
    <property type="term" value="P:oligosaccharide biosynthetic process"/>
    <property type="evidence" value="ECO:0007669"/>
    <property type="project" value="TreeGrafter"/>
</dbReference>
<evidence type="ECO:0000313" key="18">
    <source>
        <dbReference type="Proteomes" id="UP000694389"/>
    </source>
</evidence>
<evidence type="ECO:0000256" key="8">
    <source>
        <dbReference type="ARBA" id="ARBA00022989"/>
    </source>
</evidence>
<keyword evidence="6" id="KW-0812">Transmembrane</keyword>
<comment type="catalytic activity">
    <reaction evidence="16">
        <text>a 3-O-[N-acetyl-alpha-D-galactosaminyl]-L-threonyl-[protein] + CMP-N-acetyl-beta-neuraminate = a 3-O-[N-acetyl-alpha-neuraminosyl-(2-&gt;6)-N-acetyl-alpha-D-galactosaminyl]-L-threonyl-[protein] + CMP + H(+)</text>
        <dbReference type="Rhea" id="RHEA:81643"/>
        <dbReference type="Rhea" id="RHEA-COMP:11689"/>
        <dbReference type="Rhea" id="RHEA-COMP:19720"/>
        <dbReference type="ChEBI" id="CHEBI:15378"/>
        <dbReference type="ChEBI" id="CHEBI:57812"/>
        <dbReference type="ChEBI" id="CHEBI:60377"/>
        <dbReference type="ChEBI" id="CHEBI:87075"/>
        <dbReference type="ChEBI" id="CHEBI:231970"/>
    </reaction>
    <physiologicalReaction direction="left-to-right" evidence="16">
        <dbReference type="Rhea" id="RHEA:81644"/>
    </physiologicalReaction>
</comment>
<keyword evidence="11" id="KW-1015">Disulfide bond</keyword>
<dbReference type="GO" id="GO:0000139">
    <property type="term" value="C:Golgi membrane"/>
    <property type="evidence" value="ECO:0007669"/>
    <property type="project" value="UniProtKB-SubCell"/>
</dbReference>
<dbReference type="Gene3D" id="3.90.1480.20">
    <property type="entry name" value="Glycosyl transferase family 29"/>
    <property type="match status" value="1"/>
</dbReference>
<organism evidence="17 18">
    <name type="scientific">Dicentrarchus labrax</name>
    <name type="common">European seabass</name>
    <name type="synonym">Morone labrax</name>
    <dbReference type="NCBI Taxonomy" id="13489"/>
    <lineage>
        <taxon>Eukaryota</taxon>
        <taxon>Metazoa</taxon>
        <taxon>Chordata</taxon>
        <taxon>Craniata</taxon>
        <taxon>Vertebrata</taxon>
        <taxon>Euteleostomi</taxon>
        <taxon>Actinopterygii</taxon>
        <taxon>Neopterygii</taxon>
        <taxon>Teleostei</taxon>
        <taxon>Neoteleostei</taxon>
        <taxon>Acanthomorphata</taxon>
        <taxon>Eupercaria</taxon>
        <taxon>Moronidae</taxon>
        <taxon>Dicentrarchus</taxon>
    </lineage>
</organism>
<sequence>YLHKDNFNMSEWNRLSHFNNPFGFMGFKYDGTHYGGCVRCAVVGTGGILNGSKKGKEIDSHDYVFRMNGAIIKGYEEDVGNKTSVYVHTAHSITMSQYLLKKYGYTSIPNDEGIKHVLIPEGMRDFFWLEGLLKGERVTAANCLLAVATNWTDRREIGVDLYGFMTEDYNKYSNYYVEKTKTHVVFYANHDYTLEKNLWSKLHKSKIVKLYQRTDAEAQTEKPKQH</sequence>
<keyword evidence="12" id="KW-0325">Glycoprotein</keyword>
<keyword evidence="9" id="KW-0333">Golgi apparatus</keyword>
<evidence type="ECO:0000256" key="10">
    <source>
        <dbReference type="ARBA" id="ARBA00023136"/>
    </source>
</evidence>
<evidence type="ECO:0000256" key="4">
    <source>
        <dbReference type="ARBA" id="ARBA00022676"/>
    </source>
</evidence>
<dbReference type="Proteomes" id="UP000694389">
    <property type="component" value="Unassembled WGS sequence"/>
</dbReference>
<evidence type="ECO:0000256" key="1">
    <source>
        <dbReference type="ARBA" id="ARBA00004323"/>
    </source>
</evidence>
<keyword evidence="4" id="KW-0328">Glycosyltransferase</keyword>
<keyword evidence="7" id="KW-0735">Signal-anchor</keyword>
<evidence type="ECO:0000256" key="15">
    <source>
        <dbReference type="ARBA" id="ARBA00050664"/>
    </source>
</evidence>
<reference evidence="17" key="2">
    <citation type="submission" date="2025-09" db="UniProtKB">
        <authorList>
            <consortium name="Ensembl"/>
        </authorList>
    </citation>
    <scope>IDENTIFICATION</scope>
</reference>
<protein>
    <recommendedName>
        <fullName evidence="14">alpha-N-acetylgalactosaminide alpha-2,6-sialyltransferase</fullName>
        <ecNumber evidence="14">2.4.3.3</ecNumber>
    </recommendedName>
</protein>
<name>A0A8P4KCH1_DICLA</name>
<evidence type="ECO:0000256" key="16">
    <source>
        <dbReference type="ARBA" id="ARBA00052285"/>
    </source>
</evidence>
<evidence type="ECO:0000256" key="12">
    <source>
        <dbReference type="ARBA" id="ARBA00023180"/>
    </source>
</evidence>
<evidence type="ECO:0000256" key="13">
    <source>
        <dbReference type="ARBA" id="ARBA00036348"/>
    </source>
</evidence>
<dbReference type="PANTHER" id="PTHR45941">
    <property type="entry name" value="ALPHA-N-ACETYLGALACTOSAMINIDE ALPHA-2,6-SIALYLTRANSFERASE 2-LIKE-RELATED"/>
    <property type="match status" value="1"/>
</dbReference>
<comment type="catalytic activity">
    <reaction evidence="15">
        <text>a 3-O-[N-acetyl-alpha-neuraminyl-(2-&gt;3)-beta-D-galactosyl-(1-&gt;3)-N-acetyl-alpha-D-galactosaminyl]-L-threonyl-[protein] + CMP-N-acetyl-beta-neuraminate = a 3-O-{alpha-Neu5Ac-(2-&gt;3)-beta-D-Gal-(1-&gt;3)-[alpha-Neu5Ac-(2-&gt;6)]-alpha-D-GalNAc}-L-threonyl-[protein] + CMP + H(+)</text>
        <dbReference type="Rhea" id="RHEA:81659"/>
        <dbReference type="Rhea" id="RHEA-COMP:14417"/>
        <dbReference type="Rhea" id="RHEA-COMP:16763"/>
        <dbReference type="ChEBI" id="CHEBI:15378"/>
        <dbReference type="ChEBI" id="CHEBI:57812"/>
        <dbReference type="ChEBI" id="CHEBI:60377"/>
        <dbReference type="ChEBI" id="CHEBI:139598"/>
        <dbReference type="ChEBI" id="CHEBI:156398"/>
    </reaction>
    <physiologicalReaction direction="left-to-right" evidence="15">
        <dbReference type="Rhea" id="RHEA:81660"/>
    </physiologicalReaction>
</comment>
<dbReference type="PANTHER" id="PTHR45941:SF1">
    <property type="entry name" value="ALPHA-N-ACETYLGALACTOSAMINIDE ALPHA-2,6-SIALYLTRANSFERASE 1"/>
    <property type="match status" value="1"/>
</dbReference>
<evidence type="ECO:0000313" key="17">
    <source>
        <dbReference type="Ensembl" id="ENSDLAP00005070466.1"/>
    </source>
</evidence>
<comment type="subcellular location">
    <subcellularLocation>
        <location evidence="1">Golgi apparatus membrane</location>
        <topology evidence="1">Single-pass type II membrane protein</topology>
    </subcellularLocation>
</comment>